<protein>
    <submittedName>
        <fullName evidence="2">Gll0509 protein</fullName>
    </submittedName>
</protein>
<feature type="coiled-coil region" evidence="1">
    <location>
        <begin position="44"/>
        <end position="114"/>
    </location>
</feature>
<dbReference type="EMBL" id="BA000045">
    <property type="protein sequence ID" value="BAC88450.1"/>
    <property type="molecule type" value="Genomic_DNA"/>
</dbReference>
<dbReference type="InParanoid" id="Q7NNA2"/>
<evidence type="ECO:0000256" key="1">
    <source>
        <dbReference type="SAM" id="Coils"/>
    </source>
</evidence>
<gene>
    <name evidence="2" type="ordered locus">gll0509</name>
</gene>
<organism evidence="2 3">
    <name type="scientific">Gloeobacter violaceus (strain ATCC 29082 / PCC 7421)</name>
    <dbReference type="NCBI Taxonomy" id="251221"/>
    <lineage>
        <taxon>Bacteria</taxon>
        <taxon>Bacillati</taxon>
        <taxon>Cyanobacteriota</taxon>
        <taxon>Cyanophyceae</taxon>
        <taxon>Gloeobacterales</taxon>
        <taxon>Gloeobacteraceae</taxon>
        <taxon>Gloeobacter</taxon>
    </lineage>
</organism>
<evidence type="ECO:0000313" key="2">
    <source>
        <dbReference type="EMBL" id="BAC88450.1"/>
    </source>
</evidence>
<dbReference type="Proteomes" id="UP000000557">
    <property type="component" value="Chromosome"/>
</dbReference>
<evidence type="ECO:0000313" key="3">
    <source>
        <dbReference type="Proteomes" id="UP000000557"/>
    </source>
</evidence>
<dbReference type="HOGENOM" id="CLU_1765435_0_0_3"/>
<dbReference type="AlphaFoldDB" id="Q7NNA2"/>
<accession>Q7NNA2</accession>
<keyword evidence="3" id="KW-1185">Reference proteome</keyword>
<dbReference type="KEGG" id="gvi:gll0509"/>
<sequence>MDRKLEPATDAWPLPPLTRGTLLDQLAAELAACRRHHRTLADQLEAARAEADEREAVVRELTEQVRVLGEENRRLEALLREVPDVYRRKFSERLEAVAERIERLLAENAHLRRTAAADARRWAALEALMAAQPQSPPRLAPPPVGGR</sequence>
<keyword evidence="1" id="KW-0175">Coiled coil</keyword>
<dbReference type="EnsemblBacteria" id="BAC88450">
    <property type="protein sequence ID" value="BAC88450"/>
    <property type="gene ID" value="BAC88450"/>
</dbReference>
<name>Q7NNA2_GLOVI</name>
<reference evidence="2 3" key="1">
    <citation type="journal article" date="2003" name="DNA Res.">
        <title>Complete genome structure of Gloeobacter violaceus PCC 7421, a cyanobacterium that lacks thylakoids.</title>
        <authorList>
            <person name="Nakamura Y."/>
            <person name="Kaneko T."/>
            <person name="Sato S."/>
            <person name="Mimuro M."/>
            <person name="Miyashita H."/>
            <person name="Tsuchiya T."/>
            <person name="Sasamoto S."/>
            <person name="Watanabe A."/>
            <person name="Kawashima K."/>
            <person name="Kishida Y."/>
            <person name="Kiyokawa C."/>
            <person name="Kohara M."/>
            <person name="Matsumoto M."/>
            <person name="Matsuno A."/>
            <person name="Nakazaki N."/>
            <person name="Shimpo S."/>
            <person name="Takeuchi C."/>
            <person name="Yamada M."/>
            <person name="Tabata S."/>
        </authorList>
    </citation>
    <scope>NUCLEOTIDE SEQUENCE [LARGE SCALE GENOMIC DNA]</scope>
    <source>
        <strain evidence="3">ATCC 29082 / PCC 7421</strain>
    </source>
</reference>
<proteinExistence type="predicted"/>
<reference evidence="2 3" key="2">
    <citation type="journal article" date="2003" name="DNA Res.">
        <title>Complete genome structure of Gloeobacter violaceus PCC 7421, a cyanobacterium that lacks thylakoids (supplement).</title>
        <authorList>
            <person name="Nakamura Y."/>
            <person name="Kaneko T."/>
            <person name="Sato S."/>
            <person name="Mimuro M."/>
            <person name="Miyashita H."/>
            <person name="Tsuchiya T."/>
            <person name="Sasamoto S."/>
            <person name="Watanabe A."/>
            <person name="Kawashima K."/>
            <person name="Kishida Y."/>
            <person name="Kiyokawa C."/>
            <person name="Kohara M."/>
            <person name="Matsumoto M."/>
            <person name="Matsuno A."/>
            <person name="Nakazaki N."/>
            <person name="Shimpo S."/>
            <person name="Takeuchi C."/>
            <person name="Yamada M."/>
            <person name="Tabata S."/>
        </authorList>
    </citation>
    <scope>NUCLEOTIDE SEQUENCE [LARGE SCALE GENOMIC DNA]</scope>
    <source>
        <strain evidence="3">ATCC 29082 / PCC 7421</strain>
    </source>
</reference>
<dbReference type="STRING" id="251221.gene:10757981"/>